<comment type="catalytic activity">
    <reaction evidence="15">
        <text>a 5,6-dihydrouridine in mRNA + NADP(+) = a uridine in mRNA + NADPH + H(+)</text>
        <dbReference type="Rhea" id="RHEA:69855"/>
        <dbReference type="Rhea" id="RHEA-COMP:14658"/>
        <dbReference type="Rhea" id="RHEA-COMP:17789"/>
        <dbReference type="ChEBI" id="CHEBI:15378"/>
        <dbReference type="ChEBI" id="CHEBI:57783"/>
        <dbReference type="ChEBI" id="CHEBI:58349"/>
        <dbReference type="ChEBI" id="CHEBI:65315"/>
        <dbReference type="ChEBI" id="CHEBI:74443"/>
    </reaction>
    <physiologicalReaction direction="right-to-left" evidence="15">
        <dbReference type="Rhea" id="RHEA:69857"/>
    </physiologicalReaction>
</comment>
<dbReference type="CDD" id="cd02801">
    <property type="entry name" value="DUS_like_FMN"/>
    <property type="match status" value="1"/>
</dbReference>
<dbReference type="PANTHER" id="PTHR11082">
    <property type="entry name" value="TRNA-DIHYDROURIDINE SYNTHASE"/>
    <property type="match status" value="1"/>
</dbReference>
<evidence type="ECO:0000256" key="9">
    <source>
        <dbReference type="ARBA" id="ARBA00038313"/>
    </source>
</evidence>
<comment type="catalytic activity">
    <reaction evidence="13">
        <text>a 5,6-dihydrouridine in mRNA + NAD(+) = a uridine in mRNA + NADH + H(+)</text>
        <dbReference type="Rhea" id="RHEA:69851"/>
        <dbReference type="Rhea" id="RHEA-COMP:14658"/>
        <dbReference type="Rhea" id="RHEA-COMP:17789"/>
        <dbReference type="ChEBI" id="CHEBI:15378"/>
        <dbReference type="ChEBI" id="CHEBI:57540"/>
        <dbReference type="ChEBI" id="CHEBI:57945"/>
        <dbReference type="ChEBI" id="CHEBI:65315"/>
        <dbReference type="ChEBI" id="CHEBI:74443"/>
    </reaction>
    <physiologicalReaction direction="right-to-left" evidence="13">
        <dbReference type="Rhea" id="RHEA:69853"/>
    </physiologicalReaction>
</comment>
<evidence type="ECO:0000256" key="13">
    <source>
        <dbReference type="ARBA" id="ARBA00048342"/>
    </source>
</evidence>
<comment type="catalytic activity">
    <reaction evidence="14">
        <text>5,6-dihydrouridine(16) in tRNA + NAD(+) = uridine(16) in tRNA + NADH + H(+)</text>
        <dbReference type="Rhea" id="RHEA:53380"/>
        <dbReference type="Rhea" id="RHEA-COMP:13543"/>
        <dbReference type="Rhea" id="RHEA-COMP:13544"/>
        <dbReference type="ChEBI" id="CHEBI:15378"/>
        <dbReference type="ChEBI" id="CHEBI:57540"/>
        <dbReference type="ChEBI" id="CHEBI:57945"/>
        <dbReference type="ChEBI" id="CHEBI:65315"/>
        <dbReference type="ChEBI" id="CHEBI:74443"/>
        <dbReference type="EC" id="1.3.1.88"/>
    </reaction>
    <physiologicalReaction direction="right-to-left" evidence="14">
        <dbReference type="Rhea" id="RHEA:53382"/>
    </physiologicalReaction>
</comment>
<evidence type="ECO:0000256" key="8">
    <source>
        <dbReference type="ARBA" id="ARBA00023027"/>
    </source>
</evidence>
<evidence type="ECO:0000256" key="10">
    <source>
        <dbReference type="ARBA" id="ARBA00038890"/>
    </source>
</evidence>
<comment type="similarity">
    <text evidence="9">Belongs to the Dus family. Dus1 subfamily.</text>
</comment>
<keyword evidence="4" id="KW-0507">mRNA processing</keyword>
<comment type="catalytic activity">
    <reaction evidence="12">
        <text>5,6-dihydrouridine(16) in tRNA + NADP(+) = uridine(16) in tRNA + NADPH + H(+)</text>
        <dbReference type="Rhea" id="RHEA:53376"/>
        <dbReference type="Rhea" id="RHEA-COMP:13543"/>
        <dbReference type="Rhea" id="RHEA-COMP:13544"/>
        <dbReference type="ChEBI" id="CHEBI:15378"/>
        <dbReference type="ChEBI" id="CHEBI:57783"/>
        <dbReference type="ChEBI" id="CHEBI:58349"/>
        <dbReference type="ChEBI" id="CHEBI:65315"/>
        <dbReference type="ChEBI" id="CHEBI:74443"/>
        <dbReference type="EC" id="1.3.1.88"/>
    </reaction>
    <physiologicalReaction direction="right-to-left" evidence="12">
        <dbReference type="Rhea" id="RHEA:53378"/>
    </physiologicalReaction>
</comment>
<dbReference type="Pfam" id="PF01207">
    <property type="entry name" value="Dus"/>
    <property type="match status" value="1"/>
</dbReference>
<name>A0A9N9FLE3_9GLOM</name>
<evidence type="ECO:0000256" key="5">
    <source>
        <dbReference type="ARBA" id="ARBA00022694"/>
    </source>
</evidence>
<evidence type="ECO:0000256" key="14">
    <source>
        <dbReference type="ARBA" id="ARBA00048934"/>
    </source>
</evidence>
<evidence type="ECO:0000259" key="18">
    <source>
        <dbReference type="Pfam" id="PF01207"/>
    </source>
</evidence>
<evidence type="ECO:0000256" key="3">
    <source>
        <dbReference type="ARBA" id="ARBA00022643"/>
    </source>
</evidence>
<dbReference type="OrthoDB" id="272303at2759"/>
<proteinExistence type="inferred from homology"/>
<feature type="region of interest" description="Disordered" evidence="17">
    <location>
        <begin position="353"/>
        <end position="400"/>
    </location>
</feature>
<evidence type="ECO:0000256" key="15">
    <source>
        <dbReference type="ARBA" id="ARBA00049447"/>
    </source>
</evidence>
<keyword evidence="5" id="KW-0819">tRNA processing</keyword>
<evidence type="ECO:0000256" key="4">
    <source>
        <dbReference type="ARBA" id="ARBA00022664"/>
    </source>
</evidence>
<protein>
    <recommendedName>
        <fullName evidence="10">tRNA-dihydrouridine(16/17) synthase [NAD(P)(+)]</fullName>
        <ecNumber evidence="10">1.3.1.88</ecNumber>
    </recommendedName>
</protein>
<keyword evidence="3" id="KW-0288">FMN</keyword>
<evidence type="ECO:0000256" key="7">
    <source>
        <dbReference type="ARBA" id="ARBA00023002"/>
    </source>
</evidence>
<comment type="catalytic activity">
    <reaction evidence="11">
        <text>5,6-dihydrouridine(17) in tRNA + NAD(+) = uridine(17) in tRNA + NADH + H(+)</text>
        <dbReference type="Rhea" id="RHEA:53372"/>
        <dbReference type="Rhea" id="RHEA-COMP:13541"/>
        <dbReference type="Rhea" id="RHEA-COMP:13542"/>
        <dbReference type="ChEBI" id="CHEBI:15378"/>
        <dbReference type="ChEBI" id="CHEBI:57540"/>
        <dbReference type="ChEBI" id="CHEBI:57945"/>
        <dbReference type="ChEBI" id="CHEBI:65315"/>
        <dbReference type="ChEBI" id="CHEBI:74443"/>
        <dbReference type="EC" id="1.3.1.88"/>
    </reaction>
    <physiologicalReaction direction="right-to-left" evidence="11">
        <dbReference type="Rhea" id="RHEA:53374"/>
    </physiologicalReaction>
</comment>
<comment type="cofactor">
    <cofactor evidence="1">
        <name>FMN</name>
        <dbReference type="ChEBI" id="CHEBI:58210"/>
    </cofactor>
</comment>
<feature type="domain" description="DUS-like FMN-binding" evidence="18">
    <location>
        <begin position="23"/>
        <end position="312"/>
    </location>
</feature>
<keyword evidence="20" id="KW-1185">Reference proteome</keyword>
<dbReference type="InterPro" id="IPR018517">
    <property type="entry name" value="tRNA_hU_synthase_CS"/>
</dbReference>
<dbReference type="EMBL" id="CAJVPK010000701">
    <property type="protein sequence ID" value="CAG8541501.1"/>
    <property type="molecule type" value="Genomic_DNA"/>
</dbReference>
<accession>A0A9N9FLE3</accession>
<sequence>MSQSRKYQSFDFYRNVLKNAKYILAPMVDQSEYAWRVLSRRYGAQVCYTPMIHAKMFCDENHKQYQKEVWSTDSDDRPLIVQFCANDPEILLKAALKVQDHCDAVDLNLGCPQHIARRGHYGAFLQDDWDLIYKLINTLHENLDIPVTAKIRIFPEVEKTIKYAKMIENAGAQLLTVHGRVRDQKGHKTELADWEQIRRVKEELKIPVIANGNILYFEDIRRCIEVTGVDGVMSAEGNLYNPAIFAGVNLPVWQLANEYLEICKMIPTKIACIRAHLFKIYRPALPYHVDLREQFSQANTFEELCKISEELKGQYPENTVIQKDETGYKIFPYWICQPNIRLTENAKKNQEELMRKEKLSDENNKSTNDEPQVGVSSKSSLKIEELEKETESHNETNQTPIDINFGIDLMFEYNLERSNNKDS</sequence>
<dbReference type="GO" id="GO:0050660">
    <property type="term" value="F:flavin adenine dinucleotide binding"/>
    <property type="evidence" value="ECO:0007669"/>
    <property type="project" value="InterPro"/>
</dbReference>
<gene>
    <name evidence="19" type="ORF">DEBURN_LOCUS6633</name>
</gene>
<dbReference type="GO" id="GO:0017150">
    <property type="term" value="F:tRNA dihydrouridine synthase activity"/>
    <property type="evidence" value="ECO:0007669"/>
    <property type="project" value="InterPro"/>
</dbReference>
<evidence type="ECO:0000256" key="6">
    <source>
        <dbReference type="ARBA" id="ARBA00022857"/>
    </source>
</evidence>
<dbReference type="InterPro" id="IPR035587">
    <property type="entry name" value="DUS-like_FMN-bd"/>
</dbReference>
<dbReference type="SUPFAM" id="SSF51395">
    <property type="entry name" value="FMN-linked oxidoreductases"/>
    <property type="match status" value="1"/>
</dbReference>
<keyword evidence="7" id="KW-0560">Oxidoreductase</keyword>
<comment type="caution">
    <text evidence="19">The sequence shown here is derived from an EMBL/GenBank/DDBJ whole genome shotgun (WGS) entry which is preliminary data.</text>
</comment>
<evidence type="ECO:0000256" key="11">
    <source>
        <dbReference type="ARBA" id="ARBA00047287"/>
    </source>
</evidence>
<organism evidence="19 20">
    <name type="scientific">Diversispora eburnea</name>
    <dbReference type="NCBI Taxonomy" id="1213867"/>
    <lineage>
        <taxon>Eukaryota</taxon>
        <taxon>Fungi</taxon>
        <taxon>Fungi incertae sedis</taxon>
        <taxon>Mucoromycota</taxon>
        <taxon>Glomeromycotina</taxon>
        <taxon>Glomeromycetes</taxon>
        <taxon>Diversisporales</taxon>
        <taxon>Diversisporaceae</taxon>
        <taxon>Diversispora</taxon>
    </lineage>
</organism>
<evidence type="ECO:0000256" key="12">
    <source>
        <dbReference type="ARBA" id="ARBA00047652"/>
    </source>
</evidence>
<keyword evidence="2" id="KW-0285">Flavoprotein</keyword>
<dbReference type="InterPro" id="IPR013785">
    <property type="entry name" value="Aldolase_TIM"/>
</dbReference>
<evidence type="ECO:0000256" key="16">
    <source>
        <dbReference type="ARBA" id="ARBA00049467"/>
    </source>
</evidence>
<dbReference type="EC" id="1.3.1.88" evidence="10"/>
<feature type="compositionally biased region" description="Basic and acidic residues" evidence="17">
    <location>
        <begin position="381"/>
        <end position="394"/>
    </location>
</feature>
<dbReference type="PROSITE" id="PS01136">
    <property type="entry name" value="UPF0034"/>
    <property type="match status" value="1"/>
</dbReference>
<dbReference type="Proteomes" id="UP000789706">
    <property type="component" value="Unassembled WGS sequence"/>
</dbReference>
<dbReference type="AlphaFoldDB" id="A0A9N9FLE3"/>
<dbReference type="PANTHER" id="PTHR11082:SF5">
    <property type="entry name" value="TRNA-DIHYDROURIDINE(16_17) SYNTHASE [NAD(P)(+)]-LIKE"/>
    <property type="match status" value="1"/>
</dbReference>
<evidence type="ECO:0000313" key="20">
    <source>
        <dbReference type="Proteomes" id="UP000789706"/>
    </source>
</evidence>
<evidence type="ECO:0000256" key="1">
    <source>
        <dbReference type="ARBA" id="ARBA00001917"/>
    </source>
</evidence>
<dbReference type="GO" id="GO:0006397">
    <property type="term" value="P:mRNA processing"/>
    <property type="evidence" value="ECO:0007669"/>
    <property type="project" value="UniProtKB-KW"/>
</dbReference>
<dbReference type="Gene3D" id="3.20.20.70">
    <property type="entry name" value="Aldolase class I"/>
    <property type="match status" value="1"/>
</dbReference>
<evidence type="ECO:0000313" key="19">
    <source>
        <dbReference type="EMBL" id="CAG8541501.1"/>
    </source>
</evidence>
<comment type="catalytic activity">
    <reaction evidence="16">
        <text>5,6-dihydrouridine(17) in tRNA + NADP(+) = uridine(17) in tRNA + NADPH + H(+)</text>
        <dbReference type="Rhea" id="RHEA:53368"/>
        <dbReference type="Rhea" id="RHEA-COMP:13541"/>
        <dbReference type="Rhea" id="RHEA-COMP:13542"/>
        <dbReference type="ChEBI" id="CHEBI:15378"/>
        <dbReference type="ChEBI" id="CHEBI:57783"/>
        <dbReference type="ChEBI" id="CHEBI:58349"/>
        <dbReference type="ChEBI" id="CHEBI:65315"/>
        <dbReference type="ChEBI" id="CHEBI:74443"/>
        <dbReference type="EC" id="1.3.1.88"/>
    </reaction>
    <physiologicalReaction direction="right-to-left" evidence="16">
        <dbReference type="Rhea" id="RHEA:53370"/>
    </physiologicalReaction>
</comment>
<evidence type="ECO:0000256" key="17">
    <source>
        <dbReference type="SAM" id="MobiDB-lite"/>
    </source>
</evidence>
<feature type="compositionally biased region" description="Basic and acidic residues" evidence="17">
    <location>
        <begin position="353"/>
        <end position="368"/>
    </location>
</feature>
<evidence type="ECO:0000256" key="2">
    <source>
        <dbReference type="ARBA" id="ARBA00022630"/>
    </source>
</evidence>
<keyword evidence="6" id="KW-0521">NADP</keyword>
<keyword evidence="8" id="KW-0520">NAD</keyword>
<reference evidence="19" key="1">
    <citation type="submission" date="2021-06" db="EMBL/GenBank/DDBJ databases">
        <authorList>
            <person name="Kallberg Y."/>
            <person name="Tangrot J."/>
            <person name="Rosling A."/>
        </authorList>
    </citation>
    <scope>NUCLEOTIDE SEQUENCE</scope>
    <source>
        <strain evidence="19">AZ414A</strain>
    </source>
</reference>